<evidence type="ECO:0000313" key="4">
    <source>
        <dbReference type="Proteomes" id="UP000315400"/>
    </source>
</evidence>
<feature type="chain" id="PRO_5022235960" description="DUF4124 domain-containing protein" evidence="2">
    <location>
        <begin position="22"/>
        <end position="143"/>
    </location>
</feature>
<feature type="signal peptide" evidence="2">
    <location>
        <begin position="1"/>
        <end position="21"/>
    </location>
</feature>
<dbReference type="AlphaFoldDB" id="A0A540VNT4"/>
<comment type="caution">
    <text evidence="3">The sequence shown here is derived from an EMBL/GenBank/DDBJ whole genome shotgun (WGS) entry which is preliminary data.</text>
</comment>
<dbReference type="EMBL" id="VIFK01000214">
    <property type="protein sequence ID" value="TQE98376.1"/>
    <property type="molecule type" value="Genomic_DNA"/>
</dbReference>
<reference evidence="3 4" key="1">
    <citation type="submission" date="2019-06" db="EMBL/GenBank/DDBJ databases">
        <title>Metagenome assembled Genome of Spiribacter salinus SL48-SHIP from the microbial mat of Salt Lake 48 (Novosibirsk region, Russia).</title>
        <authorList>
            <person name="Shipova A."/>
            <person name="Rozanov A.S."/>
            <person name="Bryanskaya A.V."/>
            <person name="Peltek S.E."/>
        </authorList>
    </citation>
    <scope>NUCLEOTIDE SEQUENCE [LARGE SCALE GENOMIC DNA]</scope>
    <source>
        <strain evidence="3">SL48-SHIP-2</strain>
    </source>
</reference>
<sequence>MRNVLAFVAVAALLVPASGNAARCKVDGEWYDYDSPECQGETGGSSNDDSSTDRTTSEPSGPTLNPGYVACLTEEHLDQYTRASVNDDQRLLDDLMGRVCLRTASHMEISLLEQGWTRAKVRVYTDERTLDLWTPIEALPGDI</sequence>
<evidence type="ECO:0000256" key="1">
    <source>
        <dbReference type="SAM" id="MobiDB-lite"/>
    </source>
</evidence>
<accession>A0A540VNT4</accession>
<evidence type="ECO:0000256" key="2">
    <source>
        <dbReference type="SAM" id="SignalP"/>
    </source>
</evidence>
<evidence type="ECO:0008006" key="5">
    <source>
        <dbReference type="Google" id="ProtNLM"/>
    </source>
</evidence>
<gene>
    <name evidence="3" type="ORF">FKY71_14160</name>
</gene>
<evidence type="ECO:0000313" key="3">
    <source>
        <dbReference type="EMBL" id="TQE98376.1"/>
    </source>
</evidence>
<dbReference type="Proteomes" id="UP000315400">
    <property type="component" value="Unassembled WGS sequence"/>
</dbReference>
<proteinExistence type="predicted"/>
<organism evidence="3 4">
    <name type="scientific">Spiribacter salinus</name>
    <dbReference type="NCBI Taxonomy" id="1335746"/>
    <lineage>
        <taxon>Bacteria</taxon>
        <taxon>Pseudomonadati</taxon>
        <taxon>Pseudomonadota</taxon>
        <taxon>Gammaproteobacteria</taxon>
        <taxon>Chromatiales</taxon>
        <taxon>Ectothiorhodospiraceae</taxon>
        <taxon>Spiribacter</taxon>
    </lineage>
</organism>
<keyword evidence="2" id="KW-0732">Signal</keyword>
<feature type="region of interest" description="Disordered" evidence="1">
    <location>
        <begin position="35"/>
        <end position="65"/>
    </location>
</feature>
<name>A0A540VNT4_9GAMM</name>
<protein>
    <recommendedName>
        <fullName evidence="5">DUF4124 domain-containing protein</fullName>
    </recommendedName>
</protein>